<protein>
    <recommendedName>
        <fullName evidence="4">Plastocyanin</fullName>
    </recommendedName>
</protein>
<feature type="signal peptide" evidence="1">
    <location>
        <begin position="1"/>
        <end position="21"/>
    </location>
</feature>
<dbReference type="InterPro" id="IPR008972">
    <property type="entry name" value="Cupredoxin"/>
</dbReference>
<evidence type="ECO:0008006" key="4">
    <source>
        <dbReference type="Google" id="ProtNLM"/>
    </source>
</evidence>
<gene>
    <name evidence="2" type="ORF">FHT01_001311</name>
</gene>
<accession>A0ABX0TZT1</accession>
<name>A0ABX0TZT1_9SPHN</name>
<dbReference type="RefSeq" id="WP_140231382.1">
    <property type="nucleotide sequence ID" value="NZ_BAAAEV010000001.1"/>
</dbReference>
<comment type="caution">
    <text evidence="2">The sequence shown here is derived from an EMBL/GenBank/DDBJ whole genome shotgun (WGS) entry which is preliminary data.</text>
</comment>
<keyword evidence="3" id="KW-1185">Reference proteome</keyword>
<dbReference type="Proteomes" id="UP000788153">
    <property type="component" value="Unassembled WGS sequence"/>
</dbReference>
<reference evidence="2 3" key="1">
    <citation type="submission" date="2020-03" db="EMBL/GenBank/DDBJ databases">
        <title>Genomic Encyclopedia of Type Strains, Phase IV (KMG-IV): sequencing the most valuable type-strain genomes for metagenomic binning, comparative biology and taxonomic classification.</title>
        <authorList>
            <person name="Goeker M."/>
        </authorList>
    </citation>
    <scope>NUCLEOTIDE SEQUENCE [LARGE SCALE GENOMIC DNA]</scope>
    <source>
        <strain evidence="2 3">DSM 22753</strain>
    </source>
</reference>
<sequence>MFARIALAAATAALFAMPAHAGGLMVKLIDQAGRPVPDAVITVKPSAGIPRGPIRFPWGTSIVQQGIAFNPHVLIVPVGATVAFPNKDKVRHHVYSFSKPARFELKLYGRDESHSYTFKTAGAVAIGCNIHDSMSGFIKVVDTPFAAKSAASGVASIAAIPAGPATVTVWHPRLRARGNEMTWTVPISATGDASRQATLQLR</sequence>
<keyword evidence="1" id="KW-0732">Signal</keyword>
<evidence type="ECO:0000256" key="1">
    <source>
        <dbReference type="SAM" id="SignalP"/>
    </source>
</evidence>
<dbReference type="SUPFAM" id="SSF49503">
    <property type="entry name" value="Cupredoxins"/>
    <property type="match status" value="1"/>
</dbReference>
<feature type="chain" id="PRO_5046521577" description="Plastocyanin" evidence="1">
    <location>
        <begin position="22"/>
        <end position="202"/>
    </location>
</feature>
<evidence type="ECO:0000313" key="3">
    <source>
        <dbReference type="Proteomes" id="UP000788153"/>
    </source>
</evidence>
<dbReference type="Gene3D" id="2.60.40.420">
    <property type="entry name" value="Cupredoxins - blue copper proteins"/>
    <property type="match status" value="1"/>
</dbReference>
<organism evidence="2 3">
    <name type="scientific">Sphingomonas japonica</name>
    <dbReference type="NCBI Taxonomy" id="511662"/>
    <lineage>
        <taxon>Bacteria</taxon>
        <taxon>Pseudomonadati</taxon>
        <taxon>Pseudomonadota</taxon>
        <taxon>Alphaproteobacteria</taxon>
        <taxon>Sphingomonadales</taxon>
        <taxon>Sphingomonadaceae</taxon>
        <taxon>Sphingomonas</taxon>
    </lineage>
</organism>
<evidence type="ECO:0000313" key="2">
    <source>
        <dbReference type="EMBL" id="NIJ23769.1"/>
    </source>
</evidence>
<proteinExistence type="predicted"/>
<dbReference type="EMBL" id="JAASQP010000001">
    <property type="protein sequence ID" value="NIJ23769.1"/>
    <property type="molecule type" value="Genomic_DNA"/>
</dbReference>